<evidence type="ECO:0000313" key="1">
    <source>
        <dbReference type="EMBL" id="MFA4805172.1"/>
    </source>
</evidence>
<evidence type="ECO:0000313" key="2">
    <source>
        <dbReference type="Proteomes" id="UP001571980"/>
    </source>
</evidence>
<name>A0ABV4T5M9_9EURY</name>
<reference evidence="1 2" key="1">
    <citation type="submission" date="2023-03" db="EMBL/GenBank/DDBJ databases">
        <title>Speciation in Pyrococcus: adaptation to high temperature as a mechanism.</title>
        <authorList>
            <person name="Gu J."/>
        </authorList>
    </citation>
    <scope>NUCLEOTIDE SEQUENCE [LARGE SCALE GENOMIC DNA]</scope>
    <source>
        <strain evidence="1 2">LMOA34</strain>
    </source>
</reference>
<sequence>MGGVGVKARRVFEDKAELLIDFGHPSVGSKRSWAKVITSIDPSKPGGYAFEGRWLREKGSIANTGDYIVGVFSVGSWKHPASEIRLYKVPEDLGEDWTELTPILTLPYNTFGDAVIAVREIARVVKSRTTFKESVPEELVETLRQLLDKYSKDIILEALKLAEKPTGNIAYVLATHIEKDFDFIVVKTRDGRTILRIPPDSVRAVYLDPVTGRYFIEVPTPIAGKLYEDFRGYILRKLPEYFVRTEYSISENGLELGPPIEDPIQHLREFLEERGFPARGEGVKYPKTALDLEVSRAKSYYYGPEYTVHVAIGSGVVYIEDYFMTEKGTWTVVKVGENTVLFRA</sequence>
<comment type="caution">
    <text evidence="1">The sequence shown here is derived from an EMBL/GenBank/DDBJ whole genome shotgun (WGS) entry which is preliminary data.</text>
</comment>
<gene>
    <name evidence="1" type="ORF">P8X34_10590</name>
</gene>
<protein>
    <submittedName>
        <fullName evidence="1">Uncharacterized protein</fullName>
    </submittedName>
</protein>
<organism evidence="1 2">
    <name type="scientific">Pyrococcus kukulkanii</name>
    <dbReference type="NCBI Taxonomy" id="1609559"/>
    <lineage>
        <taxon>Archaea</taxon>
        <taxon>Methanobacteriati</taxon>
        <taxon>Methanobacteriota</taxon>
        <taxon>Thermococci</taxon>
        <taxon>Thermococcales</taxon>
        <taxon>Thermococcaceae</taxon>
        <taxon>Pyrococcus</taxon>
    </lineage>
</organism>
<dbReference type="Proteomes" id="UP001571980">
    <property type="component" value="Unassembled WGS sequence"/>
</dbReference>
<accession>A0ABV4T5M9</accession>
<keyword evidence="2" id="KW-1185">Reference proteome</keyword>
<dbReference type="EMBL" id="JARRIG010000007">
    <property type="protein sequence ID" value="MFA4805172.1"/>
    <property type="molecule type" value="Genomic_DNA"/>
</dbReference>
<proteinExistence type="predicted"/>